<evidence type="ECO:0000313" key="4">
    <source>
        <dbReference type="Proteomes" id="UP000237655"/>
    </source>
</evidence>
<dbReference type="Proteomes" id="UP000237655">
    <property type="component" value="Chromosome"/>
</dbReference>
<feature type="domain" description="Baseplate J-like central" evidence="1">
    <location>
        <begin position="135"/>
        <end position="207"/>
    </location>
</feature>
<reference evidence="4" key="1">
    <citation type="submission" date="2018-03" db="EMBL/GenBank/DDBJ databases">
        <title>Genomic analysis of the strain SH-1 isolated from shrimp intestine.</title>
        <authorList>
            <person name="Kim Y.-S."/>
            <person name="Kim S.-E."/>
            <person name="Kim K.-H."/>
        </authorList>
    </citation>
    <scope>NUCLEOTIDE SEQUENCE [LARGE SCALE GENOMIC DNA]</scope>
    <source>
        <strain evidence="4">SH-1</strain>
    </source>
</reference>
<gene>
    <name evidence="3" type="ORF">C6Y53_06490</name>
</gene>
<proteinExistence type="predicted"/>
<accession>A0A2S0MNB8</accession>
<dbReference type="RefSeq" id="WP_106471703.1">
    <property type="nucleotide sequence ID" value="NZ_CP027665.1"/>
</dbReference>
<dbReference type="InterPro" id="IPR058530">
    <property type="entry name" value="Baseplate_J-like_C"/>
</dbReference>
<dbReference type="PANTHER" id="PTHR35862">
    <property type="entry name" value="FELS-2 PROPHAGE PROTEIN"/>
    <property type="match status" value="1"/>
</dbReference>
<dbReference type="InterPro" id="IPR058531">
    <property type="entry name" value="Baseplate_J_M"/>
</dbReference>
<dbReference type="Pfam" id="PF26079">
    <property type="entry name" value="Baseplate_J_C"/>
    <property type="match status" value="1"/>
</dbReference>
<keyword evidence="4" id="KW-1185">Reference proteome</keyword>
<protein>
    <submittedName>
        <fullName evidence="3">Baseplate assembly protein</fullName>
    </submittedName>
</protein>
<feature type="domain" description="Baseplate J-like C-terminal" evidence="2">
    <location>
        <begin position="213"/>
        <end position="294"/>
    </location>
</feature>
<name>A0A2S0MNB8_9RHOB</name>
<sequence length="300" mass="31929">MSAFTAINLDKLPAPEIVDRKAFETILAEVKAWLIGREPTLEPVLALESEPLSKVLEAWAYREMLVRAEVDDAARGNMLAFATGAQLDHLATFYGVERQVVQEADEDAVPPVPEILEDDARFRQRVQLAPEGMTTAGSRGSYVFWGLAASPKVKDIDVASDTPGEVQITVLSTEGDGTADAPLLAAVSAQLNDDEVRPVCDTVDVQAATITAYTLEAALTLYEGPDSEVVRQAAEDAVTAYVIDHHRLGHDITVSGLHAALHQVGVQNVTLTSPAADIIVAASEAAHCTSVTVSVGGYDV</sequence>
<organism evidence="3 4">
    <name type="scientific">Pukyongiella litopenaei</name>
    <dbReference type="NCBI Taxonomy" id="2605946"/>
    <lineage>
        <taxon>Bacteria</taxon>
        <taxon>Pseudomonadati</taxon>
        <taxon>Pseudomonadota</taxon>
        <taxon>Alphaproteobacteria</taxon>
        <taxon>Rhodobacterales</taxon>
        <taxon>Paracoccaceae</taxon>
        <taxon>Pukyongiella</taxon>
    </lineage>
</organism>
<evidence type="ECO:0000259" key="1">
    <source>
        <dbReference type="Pfam" id="PF26078"/>
    </source>
</evidence>
<dbReference type="AlphaFoldDB" id="A0A2S0MNB8"/>
<dbReference type="PIRSF" id="PIRSF020481">
    <property type="entry name" value="BAP"/>
    <property type="match status" value="1"/>
</dbReference>
<dbReference type="Pfam" id="PF26078">
    <property type="entry name" value="Baseplate_J_M"/>
    <property type="match status" value="1"/>
</dbReference>
<dbReference type="PANTHER" id="PTHR35862:SF1">
    <property type="entry name" value="FELS-2 PROPHAGE PROTEIN"/>
    <property type="match status" value="1"/>
</dbReference>
<dbReference type="InterPro" id="IPR052726">
    <property type="entry name" value="Phage_Baseplate_Hub"/>
</dbReference>
<evidence type="ECO:0000313" key="3">
    <source>
        <dbReference type="EMBL" id="AVO37392.1"/>
    </source>
</evidence>
<dbReference type="KEGG" id="thas:C6Y53_06490"/>
<dbReference type="InterPro" id="IPR014507">
    <property type="entry name" value="Baseplate_assembly_J_pred"/>
</dbReference>
<dbReference type="EMBL" id="CP027665">
    <property type="protein sequence ID" value="AVO37392.1"/>
    <property type="molecule type" value="Genomic_DNA"/>
</dbReference>
<evidence type="ECO:0000259" key="2">
    <source>
        <dbReference type="Pfam" id="PF26079"/>
    </source>
</evidence>